<keyword evidence="2" id="KW-1185">Reference proteome</keyword>
<proteinExistence type="predicted"/>
<dbReference type="EMBL" id="JAWIZZ010000040">
    <property type="protein sequence ID" value="KAK5780568.1"/>
    <property type="molecule type" value="Genomic_DNA"/>
</dbReference>
<organism evidence="1 2">
    <name type="scientific">Arxiozyma heterogenica</name>
    <dbReference type="NCBI Taxonomy" id="278026"/>
    <lineage>
        <taxon>Eukaryota</taxon>
        <taxon>Fungi</taxon>
        <taxon>Dikarya</taxon>
        <taxon>Ascomycota</taxon>
        <taxon>Saccharomycotina</taxon>
        <taxon>Saccharomycetes</taxon>
        <taxon>Saccharomycetales</taxon>
        <taxon>Saccharomycetaceae</taxon>
        <taxon>Arxiozyma</taxon>
    </lineage>
</organism>
<comment type="caution">
    <text evidence="1">The sequence shown here is derived from an EMBL/GenBank/DDBJ whole genome shotgun (WGS) entry which is preliminary data.</text>
</comment>
<dbReference type="InterPro" id="IPR013951">
    <property type="entry name" value="Rxt3"/>
</dbReference>
<dbReference type="AlphaFoldDB" id="A0AAN7WTD6"/>
<accession>A0AAN7WTD6</accession>
<evidence type="ECO:0000313" key="2">
    <source>
        <dbReference type="Proteomes" id="UP001306508"/>
    </source>
</evidence>
<reference evidence="2" key="1">
    <citation type="submission" date="2023-07" db="EMBL/GenBank/DDBJ databases">
        <title>A draft genome of Kazachstania heterogenica Y-27499.</title>
        <authorList>
            <person name="Donic C."/>
            <person name="Kralova J.S."/>
            <person name="Fidel L."/>
            <person name="Ben-Dor S."/>
            <person name="Jung S."/>
        </authorList>
    </citation>
    <scope>NUCLEOTIDE SEQUENCE [LARGE SCALE GENOMIC DNA]</scope>
    <source>
        <strain evidence="2">Y27499</strain>
    </source>
</reference>
<dbReference type="Pfam" id="PF08642">
    <property type="entry name" value="Rxt3"/>
    <property type="match status" value="1"/>
</dbReference>
<evidence type="ECO:0000313" key="1">
    <source>
        <dbReference type="EMBL" id="KAK5780568.1"/>
    </source>
</evidence>
<protein>
    <submittedName>
        <fullName evidence="1">Uncharacterized protein</fullName>
    </submittedName>
</protein>
<sequence length="316" mass="36496">MESTITNNSNQIIPSAAEPLKPYSVSKNSIYDPDEQYRLTQSRILSLQETILDSTRDAQLQNRSSPEQPVERLSSVENKNVIVDSSNVLNFTKNIYKKTPRIMKYIYYNPYGYSKMDEYNSCVGKERNNNIILENKLNEVLEDFPPFLPSLSADYINKIISVYIPAQVVCQFINRMESNKRWRNSEIWGTDVYTDDSDILLVLSHLGVFQNKEIGNKMRNYETSIRPAVPVQRRTPVNLNNMDNVVGTWDLKHSEQTDLIVNILILDTLVGYQGSKRFGLRSRDWFGAEEHDGLSYGVHSIEFRKRSDFVTISSWV</sequence>
<gene>
    <name evidence="1" type="ORF">RI543_001690</name>
</gene>
<dbReference type="Proteomes" id="UP001306508">
    <property type="component" value="Unassembled WGS sequence"/>
</dbReference>
<name>A0AAN7WTD6_9SACH</name>